<feature type="compositionally biased region" description="Basic and acidic residues" evidence="1">
    <location>
        <begin position="143"/>
        <end position="156"/>
    </location>
</feature>
<reference evidence="4 5" key="1">
    <citation type="submission" date="2024-11" db="EMBL/GenBank/DDBJ databases">
        <title>Chromosome-level genome assembly of Eucalyptus globulus Labill. provides insights into its genome evolution.</title>
        <authorList>
            <person name="Li X."/>
        </authorList>
    </citation>
    <scope>NUCLEOTIDE SEQUENCE [LARGE SCALE GENOMIC DNA]</scope>
    <source>
        <strain evidence="4">CL2024</strain>
        <tissue evidence="4">Fresh tender leaves</tissue>
    </source>
</reference>
<keyword evidence="5" id="KW-1185">Reference proteome</keyword>
<gene>
    <name evidence="4" type="ORF">ACJRO7_006065</name>
</gene>
<feature type="region of interest" description="Disordered" evidence="1">
    <location>
        <begin position="129"/>
        <end position="156"/>
    </location>
</feature>
<keyword evidence="2" id="KW-1133">Transmembrane helix</keyword>
<feature type="domain" description="DUF7610" evidence="3">
    <location>
        <begin position="8"/>
        <end position="85"/>
    </location>
</feature>
<dbReference type="InterPro" id="IPR056029">
    <property type="entry name" value="DUF7610"/>
</dbReference>
<protein>
    <recommendedName>
        <fullName evidence="3">DUF7610 domain-containing protein</fullName>
    </recommendedName>
</protein>
<feature type="transmembrane region" description="Helical" evidence="2">
    <location>
        <begin position="165"/>
        <end position="188"/>
    </location>
</feature>
<name>A0ABD3IH90_EUCGL</name>
<evidence type="ECO:0000259" key="3">
    <source>
        <dbReference type="Pfam" id="PF24583"/>
    </source>
</evidence>
<proteinExistence type="predicted"/>
<keyword evidence="2" id="KW-0472">Membrane</keyword>
<dbReference type="Proteomes" id="UP001634007">
    <property type="component" value="Unassembled WGS sequence"/>
</dbReference>
<dbReference type="Pfam" id="PF24583">
    <property type="entry name" value="DUF7610"/>
    <property type="match status" value="1"/>
</dbReference>
<dbReference type="EMBL" id="JBJKBG010000011">
    <property type="protein sequence ID" value="KAL3714058.1"/>
    <property type="molecule type" value="Genomic_DNA"/>
</dbReference>
<evidence type="ECO:0000256" key="2">
    <source>
        <dbReference type="SAM" id="Phobius"/>
    </source>
</evidence>
<comment type="caution">
    <text evidence="4">The sequence shown here is derived from an EMBL/GenBank/DDBJ whole genome shotgun (WGS) entry which is preliminary data.</text>
</comment>
<organism evidence="4 5">
    <name type="scientific">Eucalyptus globulus</name>
    <name type="common">Tasmanian blue gum</name>
    <dbReference type="NCBI Taxonomy" id="34317"/>
    <lineage>
        <taxon>Eukaryota</taxon>
        <taxon>Viridiplantae</taxon>
        <taxon>Streptophyta</taxon>
        <taxon>Embryophyta</taxon>
        <taxon>Tracheophyta</taxon>
        <taxon>Spermatophyta</taxon>
        <taxon>Magnoliopsida</taxon>
        <taxon>eudicotyledons</taxon>
        <taxon>Gunneridae</taxon>
        <taxon>Pentapetalae</taxon>
        <taxon>rosids</taxon>
        <taxon>malvids</taxon>
        <taxon>Myrtales</taxon>
        <taxon>Myrtaceae</taxon>
        <taxon>Myrtoideae</taxon>
        <taxon>Eucalypteae</taxon>
        <taxon>Eucalyptus</taxon>
    </lineage>
</organism>
<sequence>MTNRYFMLQRKLEDTESELKSAFSLAASETPSRQFLSECIRQRLLFLNNLLSAEFASDPKRPQHLSHVARRLADLEAAFHAWDNDEDEAGPTEDASVCSCTESCLRDDDGNDDGGEDAKEELAVDEWNDLPVTEEDNGLAKGLESEERAKEGGEKVGEGGKLWRVVNLVGGMAVVGAAVMAMFSGFVLHHLDHGDAFVVPPT</sequence>
<evidence type="ECO:0000313" key="4">
    <source>
        <dbReference type="EMBL" id="KAL3714058.1"/>
    </source>
</evidence>
<accession>A0ABD3IH90</accession>
<evidence type="ECO:0000256" key="1">
    <source>
        <dbReference type="SAM" id="MobiDB-lite"/>
    </source>
</evidence>
<evidence type="ECO:0000313" key="5">
    <source>
        <dbReference type="Proteomes" id="UP001634007"/>
    </source>
</evidence>
<dbReference type="AlphaFoldDB" id="A0ABD3IH90"/>
<keyword evidence="2" id="KW-0812">Transmembrane</keyword>